<evidence type="ECO:0000313" key="2">
    <source>
        <dbReference type="EMBL" id="OOR72534.1"/>
    </source>
</evidence>
<feature type="transmembrane region" description="Helical" evidence="1">
    <location>
        <begin position="29"/>
        <end position="49"/>
    </location>
</feature>
<accession>A0A9X6B5U6</accession>
<evidence type="ECO:0000313" key="3">
    <source>
        <dbReference type="Proteomes" id="UP000190641"/>
    </source>
</evidence>
<dbReference type="EMBL" id="MUAU01000113">
    <property type="protein sequence ID" value="OOR72534.1"/>
    <property type="molecule type" value="Genomic_DNA"/>
</dbReference>
<feature type="transmembrane region" description="Helical" evidence="1">
    <location>
        <begin position="61"/>
        <end position="80"/>
    </location>
</feature>
<keyword evidence="1" id="KW-0472">Membrane</keyword>
<reference evidence="2 3" key="1">
    <citation type="submission" date="2017-01" db="EMBL/GenBank/DDBJ databases">
        <title>Bacillus cereus isolates.</title>
        <authorList>
            <person name="Beno S.M."/>
        </authorList>
    </citation>
    <scope>NUCLEOTIDE SEQUENCE [LARGE SCALE GENOMIC DNA]</scope>
    <source>
        <strain evidence="2 3">FSL K6-1030</strain>
    </source>
</reference>
<organism evidence="2 3">
    <name type="scientific">Bacillus cereus</name>
    <dbReference type="NCBI Taxonomy" id="1396"/>
    <lineage>
        <taxon>Bacteria</taxon>
        <taxon>Bacillati</taxon>
        <taxon>Bacillota</taxon>
        <taxon>Bacilli</taxon>
        <taxon>Bacillales</taxon>
        <taxon>Bacillaceae</taxon>
        <taxon>Bacillus</taxon>
        <taxon>Bacillus cereus group</taxon>
    </lineage>
</organism>
<dbReference type="Proteomes" id="UP000190641">
    <property type="component" value="Unassembled WGS sequence"/>
</dbReference>
<protein>
    <submittedName>
        <fullName evidence="2">Uncharacterized protein</fullName>
    </submittedName>
</protein>
<sequence>MYKSDFIAFLLFLISFSCYLIYITNNPPYVHPVILLSIMLITIVGIILFSDFHDPTYIRYILLIGLFLYLILICLTISNIPDKNSL</sequence>
<evidence type="ECO:0000256" key="1">
    <source>
        <dbReference type="SAM" id="Phobius"/>
    </source>
</evidence>
<feature type="transmembrane region" description="Helical" evidence="1">
    <location>
        <begin position="7"/>
        <end position="23"/>
    </location>
</feature>
<gene>
    <name evidence="2" type="ORF">BLX06_24270</name>
</gene>
<dbReference type="AlphaFoldDB" id="A0A9X6B5U6"/>
<name>A0A9X6B5U6_BACCE</name>
<proteinExistence type="predicted"/>
<comment type="caution">
    <text evidence="2">The sequence shown here is derived from an EMBL/GenBank/DDBJ whole genome shotgun (WGS) entry which is preliminary data.</text>
</comment>
<keyword evidence="1" id="KW-0812">Transmembrane</keyword>
<keyword evidence="1" id="KW-1133">Transmembrane helix</keyword>
<dbReference type="PROSITE" id="PS51257">
    <property type="entry name" value="PROKAR_LIPOPROTEIN"/>
    <property type="match status" value="1"/>
</dbReference>